<dbReference type="GO" id="GO:0044283">
    <property type="term" value="P:small molecule biosynthetic process"/>
    <property type="evidence" value="ECO:0007669"/>
    <property type="project" value="UniProtKB-ARBA"/>
</dbReference>
<dbReference type="InterPro" id="IPR005123">
    <property type="entry name" value="Oxoglu/Fe-dep_dioxygenase_dom"/>
</dbReference>
<dbReference type="SUPFAM" id="SSF51197">
    <property type="entry name" value="Clavaminate synthase-like"/>
    <property type="match status" value="1"/>
</dbReference>
<protein>
    <submittedName>
        <fullName evidence="4">Putative gibberellin 20 oxidase</fullName>
    </submittedName>
</protein>
<dbReference type="Gene3D" id="2.60.120.330">
    <property type="entry name" value="B-lactam Antibiotic, Isopenicillin N Synthase, Chain"/>
    <property type="match status" value="1"/>
</dbReference>
<dbReference type="OrthoDB" id="288590at2759"/>
<dbReference type="InterPro" id="IPR027443">
    <property type="entry name" value="IPNS-like_sf"/>
</dbReference>
<dbReference type="STRING" id="1141098.A0A1Y2EBT4"/>
<organism evidence="4 5">
    <name type="scientific">Pseudomassariella vexata</name>
    <dbReference type="NCBI Taxonomy" id="1141098"/>
    <lineage>
        <taxon>Eukaryota</taxon>
        <taxon>Fungi</taxon>
        <taxon>Dikarya</taxon>
        <taxon>Ascomycota</taxon>
        <taxon>Pezizomycotina</taxon>
        <taxon>Sordariomycetes</taxon>
        <taxon>Xylariomycetidae</taxon>
        <taxon>Amphisphaeriales</taxon>
        <taxon>Pseudomassariaceae</taxon>
        <taxon>Pseudomassariella</taxon>
    </lineage>
</organism>
<dbReference type="InterPro" id="IPR044861">
    <property type="entry name" value="IPNS-like_FE2OG_OXY"/>
</dbReference>
<keyword evidence="5" id="KW-1185">Reference proteome</keyword>
<dbReference type="PANTHER" id="PTHR47990">
    <property type="entry name" value="2-OXOGLUTARATE (2OG) AND FE(II)-DEPENDENT OXYGENASE SUPERFAMILY PROTEIN-RELATED"/>
    <property type="match status" value="1"/>
</dbReference>
<dbReference type="Pfam" id="PF14226">
    <property type="entry name" value="DIOX_N"/>
    <property type="match status" value="1"/>
</dbReference>
<keyword evidence="2" id="KW-0479">Metal-binding</keyword>
<feature type="domain" description="Fe2OG dioxygenase" evidence="3">
    <location>
        <begin position="166"/>
        <end position="270"/>
    </location>
</feature>
<dbReference type="InParanoid" id="A0A1Y2EBT4"/>
<name>A0A1Y2EBT4_9PEZI</name>
<reference evidence="4 5" key="1">
    <citation type="submission" date="2016-07" db="EMBL/GenBank/DDBJ databases">
        <title>Pervasive Adenine N6-methylation of Active Genes in Fungi.</title>
        <authorList>
            <consortium name="DOE Joint Genome Institute"/>
            <person name="Mondo S.J."/>
            <person name="Dannebaum R.O."/>
            <person name="Kuo R.C."/>
            <person name="Labutti K."/>
            <person name="Haridas S."/>
            <person name="Kuo A."/>
            <person name="Salamov A."/>
            <person name="Ahrendt S.R."/>
            <person name="Lipzen A."/>
            <person name="Sullivan W."/>
            <person name="Andreopoulos W.B."/>
            <person name="Clum A."/>
            <person name="Lindquist E."/>
            <person name="Daum C."/>
            <person name="Ramamoorthy G.K."/>
            <person name="Gryganskyi A."/>
            <person name="Culley D."/>
            <person name="Magnuson J.K."/>
            <person name="James T.Y."/>
            <person name="O'Malley M.A."/>
            <person name="Stajich J.E."/>
            <person name="Spatafora J.W."/>
            <person name="Visel A."/>
            <person name="Grigoriev I.V."/>
        </authorList>
    </citation>
    <scope>NUCLEOTIDE SEQUENCE [LARGE SCALE GENOMIC DNA]</scope>
    <source>
        <strain evidence="4 5">CBS 129021</strain>
    </source>
</reference>
<sequence>MRLSAGDTNAKKACALEVCDAYENQGFLQIVGHSVSKDLQARFLEAIASFFALPLEEKQKISQELSPCYRGYERVGGQKLDELDNDASVDQKEGFSIRPERPLGRFLAGPNQWPGPNLPGMNSFKSTYMEYFDAVHALSKDMFRLIALSLNLDEGYFDEFAADPDGICLCRSHHYPPTPPDSTDRTRGIGAHTDFGALTLLLQDNVGGLEVLHKPTGTWHSVPPLEGSYVCNIGDLMQRWTNDRYRSTMHRVISPLSSKDRYSCAFFNEGMRDKVVEALPGCVPYGEKPKHGPIRVEDHQIK</sequence>
<evidence type="ECO:0000313" key="5">
    <source>
        <dbReference type="Proteomes" id="UP000193689"/>
    </source>
</evidence>
<dbReference type="InterPro" id="IPR026992">
    <property type="entry name" value="DIOX_N"/>
</dbReference>
<keyword evidence="2" id="KW-0408">Iron</keyword>
<comment type="caution">
    <text evidence="4">The sequence shown here is derived from an EMBL/GenBank/DDBJ whole genome shotgun (WGS) entry which is preliminary data.</text>
</comment>
<dbReference type="Proteomes" id="UP000193689">
    <property type="component" value="Unassembled WGS sequence"/>
</dbReference>
<proteinExistence type="inferred from homology"/>
<evidence type="ECO:0000259" key="3">
    <source>
        <dbReference type="PROSITE" id="PS51471"/>
    </source>
</evidence>
<accession>A0A1Y2EBT4</accession>
<evidence type="ECO:0000313" key="4">
    <source>
        <dbReference type="EMBL" id="ORY69002.1"/>
    </source>
</evidence>
<keyword evidence="2" id="KW-0560">Oxidoreductase</keyword>
<dbReference type="InterPro" id="IPR050231">
    <property type="entry name" value="Iron_ascorbate_oxido_reductase"/>
</dbReference>
<dbReference type="GO" id="GO:0046872">
    <property type="term" value="F:metal ion binding"/>
    <property type="evidence" value="ECO:0007669"/>
    <property type="project" value="UniProtKB-KW"/>
</dbReference>
<dbReference type="GeneID" id="63778048"/>
<evidence type="ECO:0000256" key="2">
    <source>
        <dbReference type="RuleBase" id="RU003682"/>
    </source>
</evidence>
<comment type="similarity">
    <text evidence="1 2">Belongs to the iron/ascorbate-dependent oxidoreductase family.</text>
</comment>
<dbReference type="PROSITE" id="PS51471">
    <property type="entry name" value="FE2OG_OXY"/>
    <property type="match status" value="1"/>
</dbReference>
<dbReference type="Pfam" id="PF03171">
    <property type="entry name" value="2OG-FeII_Oxy"/>
    <property type="match status" value="1"/>
</dbReference>
<evidence type="ECO:0000256" key="1">
    <source>
        <dbReference type="ARBA" id="ARBA00008056"/>
    </source>
</evidence>
<dbReference type="RefSeq" id="XP_040719289.1">
    <property type="nucleotide sequence ID" value="XM_040861836.1"/>
</dbReference>
<dbReference type="EMBL" id="MCFJ01000003">
    <property type="protein sequence ID" value="ORY69002.1"/>
    <property type="molecule type" value="Genomic_DNA"/>
</dbReference>
<dbReference type="AlphaFoldDB" id="A0A1Y2EBT4"/>
<dbReference type="GO" id="GO:0016491">
    <property type="term" value="F:oxidoreductase activity"/>
    <property type="evidence" value="ECO:0007669"/>
    <property type="project" value="UniProtKB-KW"/>
</dbReference>
<gene>
    <name evidence="4" type="ORF">BCR38DRAFT_455788</name>
</gene>